<accession>A0A7W6RCF8</accession>
<dbReference type="Pfam" id="PF13692">
    <property type="entry name" value="Glyco_trans_1_4"/>
    <property type="match status" value="1"/>
</dbReference>
<dbReference type="PANTHER" id="PTHR12526">
    <property type="entry name" value="GLYCOSYLTRANSFERASE"/>
    <property type="match status" value="1"/>
</dbReference>
<dbReference type="Gene3D" id="3.40.50.2000">
    <property type="entry name" value="Glycogen Phosphorylase B"/>
    <property type="match status" value="2"/>
</dbReference>
<keyword evidence="1" id="KW-0328">Glycosyltransferase</keyword>
<dbReference type="PANTHER" id="PTHR12526:SF510">
    <property type="entry name" value="D-INOSITOL 3-PHOSPHATE GLYCOSYLTRANSFERASE"/>
    <property type="match status" value="1"/>
</dbReference>
<reference evidence="3 4" key="1">
    <citation type="submission" date="2020-08" db="EMBL/GenBank/DDBJ databases">
        <title>Genome sequencing of Purple Non-Sulfur Bacteria from various extreme environments.</title>
        <authorList>
            <person name="Mayer M."/>
        </authorList>
    </citation>
    <scope>NUCLEOTIDE SEQUENCE [LARGE SCALE GENOMIC DNA]</scope>
    <source>
        <strain evidence="3 4">JA131</strain>
    </source>
</reference>
<sequence length="350" mass="36892">MRILFADDGVPYDGRTPVEDPLGGGERAVVGLARALAARGHRVSVATQIIDPASVDGVGWLPLPVDAQDDSLPETVDVLVAVRRPSLLRLPVRPGRKALWVLGDPTSLTRPAVRARLLHHRPDLLFVSESQRRAWPGTGGLTAHVLTPGAAAPFLAADPDPDPPAVAVSTVHPAHGLDWLLDRWEAGIAPAAPDAHLHLYSVLLTAGLNGQPVPADIAHRVDRVRALADAGVSVLAPGPDAALADAWRRARVFLHPGSSGDHACWSLVEAQAAGLPAVARSLGGAAERLVDGETGHLAPDDAAFENLAAMLLTQPGVAANLSTGARDPARRRPWVDVARDLEAHWLRFGR</sequence>
<organism evidence="3 4">
    <name type="scientific">Roseospira visakhapatnamensis</name>
    <dbReference type="NCBI Taxonomy" id="390880"/>
    <lineage>
        <taxon>Bacteria</taxon>
        <taxon>Pseudomonadati</taxon>
        <taxon>Pseudomonadota</taxon>
        <taxon>Alphaproteobacteria</taxon>
        <taxon>Rhodospirillales</taxon>
        <taxon>Rhodospirillaceae</taxon>
        <taxon>Roseospira</taxon>
    </lineage>
</organism>
<dbReference type="SUPFAM" id="SSF53756">
    <property type="entry name" value="UDP-Glycosyltransferase/glycogen phosphorylase"/>
    <property type="match status" value="1"/>
</dbReference>
<evidence type="ECO:0000313" key="4">
    <source>
        <dbReference type="Proteomes" id="UP000554286"/>
    </source>
</evidence>
<keyword evidence="2" id="KW-0808">Transferase</keyword>
<dbReference type="GO" id="GO:0016757">
    <property type="term" value="F:glycosyltransferase activity"/>
    <property type="evidence" value="ECO:0007669"/>
    <property type="project" value="UniProtKB-KW"/>
</dbReference>
<protein>
    <submittedName>
        <fullName evidence="3">Uncharacterized protein</fullName>
    </submittedName>
</protein>
<dbReference type="Proteomes" id="UP000554286">
    <property type="component" value="Unassembled WGS sequence"/>
</dbReference>
<dbReference type="EMBL" id="JACIGK010000009">
    <property type="protein sequence ID" value="MBB4265930.1"/>
    <property type="molecule type" value="Genomic_DNA"/>
</dbReference>
<evidence type="ECO:0000313" key="3">
    <source>
        <dbReference type="EMBL" id="MBB4265930.1"/>
    </source>
</evidence>
<proteinExistence type="predicted"/>
<dbReference type="RefSeq" id="WP_184043778.1">
    <property type="nucleotide sequence ID" value="NZ_JACIGK010000009.1"/>
</dbReference>
<name>A0A7W6RCF8_9PROT</name>
<comment type="caution">
    <text evidence="3">The sequence shown here is derived from an EMBL/GenBank/DDBJ whole genome shotgun (WGS) entry which is preliminary data.</text>
</comment>
<evidence type="ECO:0000256" key="2">
    <source>
        <dbReference type="ARBA" id="ARBA00022679"/>
    </source>
</evidence>
<dbReference type="AlphaFoldDB" id="A0A7W6RCF8"/>
<gene>
    <name evidence="3" type="ORF">GGD89_001555</name>
</gene>
<keyword evidence="4" id="KW-1185">Reference proteome</keyword>
<evidence type="ECO:0000256" key="1">
    <source>
        <dbReference type="ARBA" id="ARBA00022676"/>
    </source>
</evidence>